<feature type="compositionally biased region" description="Basic and acidic residues" evidence="1">
    <location>
        <begin position="109"/>
        <end position="126"/>
    </location>
</feature>
<keyword evidence="4" id="KW-1185">Reference proteome</keyword>
<dbReference type="AlphaFoldDB" id="A0A1R0GXY7"/>
<dbReference type="OrthoDB" id="5599927at2759"/>
<dbReference type="Proteomes" id="UP000187455">
    <property type="component" value="Unassembled WGS sequence"/>
</dbReference>
<dbReference type="EMBL" id="LSSL01002178">
    <property type="protein sequence ID" value="OLY81762.1"/>
    <property type="molecule type" value="Genomic_DNA"/>
</dbReference>
<feature type="compositionally biased region" description="Basic and acidic residues" evidence="1">
    <location>
        <begin position="239"/>
        <end position="249"/>
    </location>
</feature>
<feature type="region of interest" description="Disordered" evidence="1">
    <location>
        <begin position="109"/>
        <end position="176"/>
    </location>
</feature>
<dbReference type="Gene3D" id="1.10.10.60">
    <property type="entry name" value="Homeodomain-like"/>
    <property type="match status" value="1"/>
</dbReference>
<feature type="compositionally biased region" description="Basic and acidic residues" evidence="1">
    <location>
        <begin position="264"/>
        <end position="288"/>
    </location>
</feature>
<feature type="region of interest" description="Disordered" evidence="1">
    <location>
        <begin position="436"/>
        <end position="461"/>
    </location>
</feature>
<evidence type="ECO:0000259" key="2">
    <source>
        <dbReference type="Pfam" id="PF13837"/>
    </source>
</evidence>
<feature type="compositionally biased region" description="Polar residues" evidence="1">
    <location>
        <begin position="289"/>
        <end position="302"/>
    </location>
</feature>
<protein>
    <recommendedName>
        <fullName evidence="2">Myb/SANT-like DNA-binding domain-containing protein</fullName>
    </recommendedName>
</protein>
<evidence type="ECO:0000313" key="4">
    <source>
        <dbReference type="Proteomes" id="UP000187455"/>
    </source>
</evidence>
<name>A0A1R0GXY7_9FUNG</name>
<evidence type="ECO:0000313" key="3">
    <source>
        <dbReference type="EMBL" id="OLY81762.1"/>
    </source>
</evidence>
<feature type="region of interest" description="Disordered" evidence="1">
    <location>
        <begin position="43"/>
        <end position="83"/>
    </location>
</feature>
<accession>A0A1R0GXY7</accession>
<comment type="caution">
    <text evidence="3">The sequence shown here is derived from an EMBL/GenBank/DDBJ whole genome shotgun (WGS) entry which is preliminary data.</text>
</comment>
<feature type="compositionally biased region" description="Acidic residues" evidence="1">
    <location>
        <begin position="479"/>
        <end position="488"/>
    </location>
</feature>
<dbReference type="Pfam" id="PF13837">
    <property type="entry name" value="Myb_DNA-bind_4"/>
    <property type="match status" value="1"/>
</dbReference>
<feature type="compositionally biased region" description="Basic and acidic residues" evidence="1">
    <location>
        <begin position="62"/>
        <end position="74"/>
    </location>
</feature>
<feature type="region of interest" description="Disordered" evidence="1">
    <location>
        <begin position="220"/>
        <end position="306"/>
    </location>
</feature>
<proteinExistence type="predicted"/>
<organism evidence="3 4">
    <name type="scientific">Smittium mucronatum</name>
    <dbReference type="NCBI Taxonomy" id="133383"/>
    <lineage>
        <taxon>Eukaryota</taxon>
        <taxon>Fungi</taxon>
        <taxon>Fungi incertae sedis</taxon>
        <taxon>Zoopagomycota</taxon>
        <taxon>Kickxellomycotina</taxon>
        <taxon>Harpellomycetes</taxon>
        <taxon>Harpellales</taxon>
        <taxon>Legeriomycetaceae</taxon>
        <taxon>Smittium</taxon>
    </lineage>
</organism>
<dbReference type="InterPro" id="IPR044822">
    <property type="entry name" value="Myb_DNA-bind_4"/>
</dbReference>
<feature type="compositionally biased region" description="Basic and acidic residues" evidence="1">
    <location>
        <begin position="134"/>
        <end position="159"/>
    </location>
</feature>
<feature type="region of interest" description="Disordered" evidence="1">
    <location>
        <begin position="475"/>
        <end position="505"/>
    </location>
</feature>
<feature type="compositionally biased region" description="Polar residues" evidence="1">
    <location>
        <begin position="160"/>
        <end position="174"/>
    </location>
</feature>
<feature type="domain" description="Myb/SANT-like DNA-binding" evidence="2">
    <location>
        <begin position="325"/>
        <end position="402"/>
    </location>
</feature>
<sequence>MEAVYNSRKIEAEKNIEQFRINKGGEGFHALDSIDNQNCSIDVLKSDEPDDQNEGSYSLHSVRSDFTHNSDQGERSPVVSNYGKKNDTFEEFDISQKCDEMILSRNPRSEHLYNNYDDCHSEKESSNTESGQEPPRDRKVYKSKSHDKMHLDFISRSENDVGSDSKSSPGTLRSINDKNLYKNGIRSSYPGLQSFREHDIIPGGSTSYFSRGSYTDVSKSFSRDANDNSQAGNSFIKIKNQDIHKEKNRGQSNECGIDEDQGEEEAKLDNIDDRYDPPGEDIREDHPSLQRSMNVNPSQDPLSRSPSIRIISSSKHLSPKFKRSKNWSRIETTVLLKELGGLIKRCGNQRREAILRSNSTFEELSKILGDIGYERDAQACLVRWRNVLRIYKTQRRSVLASGGDITKYPFSCEIEDIYRSRIDSENQSPCEEGSIILEDTGKNSPAPPVNNFENESSQKTDNCEENTKKRMMHNLGISNEDDGDNSDENESHRYNRSKIPRISDFKGGPIKSSIAFLNNNSDLQIGNPHPGNHPSTITNRPNTLRNDVQNVVRNYEYGFPDHPNRQGGFNKDQQYFRNQIGRYFVSKDHQGISGHENKSFGNRDSEIPALNAIKQYINEISAESRQADRIFKSYTIKHRELVMALTNLTEFINKRD</sequence>
<evidence type="ECO:0000256" key="1">
    <source>
        <dbReference type="SAM" id="MobiDB-lite"/>
    </source>
</evidence>
<gene>
    <name evidence="3" type="ORF">AYI68_g4128</name>
</gene>
<reference evidence="3 4" key="1">
    <citation type="journal article" date="2016" name="Mol. Biol. Evol.">
        <title>Genome-Wide Survey of Gut Fungi (Harpellales) Reveals the First Horizontally Transferred Ubiquitin Gene from a Mosquito Host.</title>
        <authorList>
            <person name="Wang Y."/>
            <person name="White M.M."/>
            <person name="Kvist S."/>
            <person name="Moncalvo J.M."/>
        </authorList>
    </citation>
    <scope>NUCLEOTIDE SEQUENCE [LARGE SCALE GENOMIC DNA]</scope>
    <source>
        <strain evidence="3 4">ALG-7-W6</strain>
    </source>
</reference>